<sequence>MVFYLLLYWHFLVMIMLVIIFAGMITFLFPWFSSIVLLILSGLIGFVYSIFIDYKDASFFFISINLVVSSIPILLIRYLHFLKRKAEEMEEGSFN</sequence>
<reference evidence="2 3" key="1">
    <citation type="submission" date="2024-06" db="EMBL/GenBank/DDBJ databases">
        <title>Lysinibacillus zambalefons sp. nov., a Novel Firmicute Isolated from the Poon Bato Zambales Hyperalkaline Spring.</title>
        <authorList>
            <person name="Aja J.A."/>
            <person name="Lazaro J.E.H."/>
            <person name="Llorin L.D."/>
            <person name="Lim K.R."/>
            <person name="Teodosio J."/>
            <person name="Dalisay D.S."/>
        </authorList>
    </citation>
    <scope>NUCLEOTIDE SEQUENCE [LARGE SCALE GENOMIC DNA]</scope>
    <source>
        <strain evidence="2 3">M3</strain>
    </source>
</reference>
<keyword evidence="1" id="KW-0812">Transmembrane</keyword>
<accession>A0ABV1MN07</accession>
<comment type="caution">
    <text evidence="2">The sequence shown here is derived from an EMBL/GenBank/DDBJ whole genome shotgun (WGS) entry which is preliminary data.</text>
</comment>
<evidence type="ECO:0008006" key="4">
    <source>
        <dbReference type="Google" id="ProtNLM"/>
    </source>
</evidence>
<keyword evidence="1" id="KW-0472">Membrane</keyword>
<evidence type="ECO:0000313" key="2">
    <source>
        <dbReference type="EMBL" id="MEQ6353900.1"/>
    </source>
</evidence>
<feature type="transmembrane region" description="Helical" evidence="1">
    <location>
        <begin position="58"/>
        <end position="79"/>
    </location>
</feature>
<feature type="transmembrane region" description="Helical" evidence="1">
    <location>
        <begin position="6"/>
        <end position="28"/>
    </location>
</feature>
<name>A0ABV1MN07_9BACI</name>
<evidence type="ECO:0000313" key="3">
    <source>
        <dbReference type="Proteomes" id="UP001478862"/>
    </source>
</evidence>
<gene>
    <name evidence="2" type="ORF">ABNX05_04670</name>
</gene>
<feature type="transmembrane region" description="Helical" evidence="1">
    <location>
        <begin position="35"/>
        <end position="52"/>
    </location>
</feature>
<evidence type="ECO:0000256" key="1">
    <source>
        <dbReference type="SAM" id="Phobius"/>
    </source>
</evidence>
<protein>
    <recommendedName>
        <fullName evidence="4">DUF2651 domain-containing protein</fullName>
    </recommendedName>
</protein>
<keyword evidence="3" id="KW-1185">Reference proteome</keyword>
<organism evidence="2 3">
    <name type="scientific">Lysinibacillus zambalensis</name>
    <dbReference type="NCBI Taxonomy" id="3160866"/>
    <lineage>
        <taxon>Bacteria</taxon>
        <taxon>Bacillati</taxon>
        <taxon>Bacillota</taxon>
        <taxon>Bacilli</taxon>
        <taxon>Bacillales</taxon>
        <taxon>Bacillaceae</taxon>
        <taxon>Lysinibacillus</taxon>
    </lineage>
</organism>
<dbReference type="Proteomes" id="UP001478862">
    <property type="component" value="Unassembled WGS sequence"/>
</dbReference>
<dbReference type="EMBL" id="JBEGDG010000002">
    <property type="protein sequence ID" value="MEQ6353900.1"/>
    <property type="molecule type" value="Genomic_DNA"/>
</dbReference>
<proteinExistence type="predicted"/>
<dbReference type="RefSeq" id="WP_349658655.1">
    <property type="nucleotide sequence ID" value="NZ_JBEGDG010000002.1"/>
</dbReference>
<keyword evidence="1" id="KW-1133">Transmembrane helix</keyword>